<protein>
    <recommendedName>
        <fullName evidence="3">Bacteriophage protein gp37</fullName>
    </recommendedName>
</protein>
<dbReference type="KEGG" id="sinb:SIDU_06150"/>
<organism evidence="1 2">
    <name type="scientific">Sphingobium indicum (strain DSM 16412 / CCM 7286 / MTCC 6364 / B90A)</name>
    <dbReference type="NCBI Taxonomy" id="861109"/>
    <lineage>
        <taxon>Bacteria</taxon>
        <taxon>Pseudomonadati</taxon>
        <taxon>Pseudomonadota</taxon>
        <taxon>Alphaproteobacteria</taxon>
        <taxon>Sphingomonadales</taxon>
        <taxon>Sphingomonadaceae</taxon>
        <taxon>Sphingobium</taxon>
    </lineage>
</organism>
<sequence>MAENTKIEWAHHTFNPWIGCTKVGPGCDFCYAEDLSRARLGVKWGPGEQRRHTAASTWKMPRRWNNRAAKLGIRYRVFCASLPTMMTATGLTQARTR</sequence>
<dbReference type="AlphaFoldDB" id="A0A1L5BMX5"/>
<dbReference type="Pfam" id="PF07505">
    <property type="entry name" value="DUF5131"/>
    <property type="match status" value="1"/>
</dbReference>
<evidence type="ECO:0000313" key="2">
    <source>
        <dbReference type="Proteomes" id="UP000004550"/>
    </source>
</evidence>
<evidence type="ECO:0000313" key="1">
    <source>
        <dbReference type="EMBL" id="APL94122.1"/>
    </source>
</evidence>
<dbReference type="EMBL" id="CP013070">
    <property type="protein sequence ID" value="APL94122.1"/>
    <property type="molecule type" value="Genomic_DNA"/>
</dbReference>
<accession>A0A1L5BMX5</accession>
<gene>
    <name evidence="1" type="ORF">SIDU_06150</name>
</gene>
<dbReference type="RefSeq" id="WP_007685961.1">
    <property type="nucleotide sequence ID" value="NZ_CP013070.1"/>
</dbReference>
<proteinExistence type="predicted"/>
<reference evidence="1 2" key="1">
    <citation type="journal article" date="2012" name="J. Bacteriol.">
        <title>Genome sequence of Sphingobium indicum B90A, a hexachlorocyclohexane-degrading bacterium.</title>
        <authorList>
            <person name="Anand S."/>
            <person name="Sangwan N."/>
            <person name="Lata P."/>
            <person name="Kaur J."/>
            <person name="Dua A."/>
            <person name="Singh A.K."/>
            <person name="Verma M."/>
            <person name="Kaur J."/>
            <person name="Khurana J.P."/>
            <person name="Khurana P."/>
            <person name="Mathur S."/>
            <person name="Lal R."/>
        </authorList>
    </citation>
    <scope>NUCLEOTIDE SEQUENCE [LARGE SCALE GENOMIC DNA]</scope>
    <source>
        <strain evidence="2">DSM 16412 / CCM 7286 / MTCC 6364 / B90A</strain>
    </source>
</reference>
<dbReference type="Proteomes" id="UP000004550">
    <property type="component" value="Chromosome"/>
</dbReference>
<dbReference type="InterPro" id="IPR011101">
    <property type="entry name" value="DUF5131"/>
</dbReference>
<name>A0A1L5BMX5_SPHIB</name>
<evidence type="ECO:0008006" key="3">
    <source>
        <dbReference type="Google" id="ProtNLM"/>
    </source>
</evidence>